<dbReference type="RefSeq" id="WP_197659723.1">
    <property type="nucleotide sequence ID" value="NZ_JAEAGR010000001.1"/>
</dbReference>
<dbReference type="AlphaFoldDB" id="A0A8J7KUX9"/>
<dbReference type="PANTHER" id="PTHR33393">
    <property type="entry name" value="POLYGLUTAMINE SYNTHESIS ACCESSORY PROTEIN RV0574C-RELATED"/>
    <property type="match status" value="1"/>
</dbReference>
<dbReference type="SMART" id="SM00854">
    <property type="entry name" value="PGA_cap"/>
    <property type="match status" value="1"/>
</dbReference>
<protein>
    <submittedName>
        <fullName evidence="4">CapA family protein</fullName>
    </submittedName>
</protein>
<name>A0A8J7KUX9_9FIRM</name>
<dbReference type="EMBL" id="JAEAGR010000001">
    <property type="protein sequence ID" value="MBH1939505.1"/>
    <property type="molecule type" value="Genomic_DNA"/>
</dbReference>
<feature type="compositionally biased region" description="Acidic residues" evidence="2">
    <location>
        <begin position="84"/>
        <end position="98"/>
    </location>
</feature>
<dbReference type="InterPro" id="IPR052169">
    <property type="entry name" value="CW_Biosynth-Accessory"/>
</dbReference>
<dbReference type="Gene3D" id="3.60.21.10">
    <property type="match status" value="1"/>
</dbReference>
<proteinExistence type="inferred from homology"/>
<evidence type="ECO:0000259" key="3">
    <source>
        <dbReference type="SMART" id="SM00854"/>
    </source>
</evidence>
<dbReference type="InterPro" id="IPR029052">
    <property type="entry name" value="Metallo-depent_PP-like"/>
</dbReference>
<dbReference type="PANTHER" id="PTHR33393:SF13">
    <property type="entry name" value="PGA BIOSYNTHESIS PROTEIN CAPA"/>
    <property type="match status" value="1"/>
</dbReference>
<dbReference type="SUPFAM" id="SSF56300">
    <property type="entry name" value="Metallo-dependent phosphatases"/>
    <property type="match status" value="1"/>
</dbReference>
<evidence type="ECO:0000313" key="5">
    <source>
        <dbReference type="Proteomes" id="UP000623269"/>
    </source>
</evidence>
<comment type="caution">
    <text evidence="4">The sequence shown here is derived from an EMBL/GenBank/DDBJ whole genome shotgun (WGS) entry which is preliminary data.</text>
</comment>
<dbReference type="InterPro" id="IPR019079">
    <property type="entry name" value="Capsule_synth_CapA"/>
</dbReference>
<evidence type="ECO:0000256" key="2">
    <source>
        <dbReference type="SAM" id="MobiDB-lite"/>
    </source>
</evidence>
<reference evidence="4" key="1">
    <citation type="submission" date="2020-12" db="EMBL/GenBank/DDBJ databases">
        <title>M. sibirica DSM 26468T genome.</title>
        <authorList>
            <person name="Thieme N."/>
            <person name="Rettenmaier R."/>
            <person name="Zverlov V."/>
            <person name="Liebl W."/>
        </authorList>
    </citation>
    <scope>NUCLEOTIDE SEQUENCE</scope>
    <source>
        <strain evidence="4">DSM 26468</strain>
    </source>
</reference>
<evidence type="ECO:0000256" key="1">
    <source>
        <dbReference type="ARBA" id="ARBA00005662"/>
    </source>
</evidence>
<evidence type="ECO:0000313" key="4">
    <source>
        <dbReference type="EMBL" id="MBH1939505.1"/>
    </source>
</evidence>
<dbReference type="Pfam" id="PF09587">
    <property type="entry name" value="PGA_cap"/>
    <property type="match status" value="1"/>
</dbReference>
<sequence length="443" mass="49970">MKKKKKRAMGAVLIIQLGIIAVLLTVLVLKGEVSLSFTNETTSQAMNNVQYPEPNSTEDDTGKHTQDVNNNKDSNANEASGVYEDTDNKEDGESEQNTDTETSAAENTTDKNEIPSLSEERMNESKNGAEDISKDDTKDVFDTIIISAAGDVTLGRDANYGYERSFDHELKIQNKDYGYFFRNVKDIFEADDITVVNLETTLTKSKKAADKKFRFKADPSYVEILKEGDIEVVSIANNHTRDYLDKGYRDTLTTLESAGIGYFGYEHKYIEDIRGIKVGFLGYVSWEVSKNQKKEIKQAIEGLKEDGADIVIAMFHWGIERDYYPNYVQKELARYTIDNGANLVLGAHPHVLQGIEDYNGKKIVYSLGNFSFGGNKNPSDKDTMVYIHKFNFVNGILDSEESEIIPCSISSVKERNNYQPTPLEGSEKKRVMKKIEKYSNFSY</sequence>
<gene>
    <name evidence="4" type="ORF">I5677_01195</name>
</gene>
<accession>A0A8J7KUX9</accession>
<dbReference type="Proteomes" id="UP000623269">
    <property type="component" value="Unassembled WGS sequence"/>
</dbReference>
<feature type="compositionally biased region" description="Polar residues" evidence="2">
    <location>
        <begin position="67"/>
        <end position="78"/>
    </location>
</feature>
<feature type="region of interest" description="Disordered" evidence="2">
    <location>
        <begin position="45"/>
        <end position="134"/>
    </location>
</feature>
<feature type="domain" description="Capsule synthesis protein CapA" evidence="3">
    <location>
        <begin position="145"/>
        <end position="374"/>
    </location>
</feature>
<keyword evidence="5" id="KW-1185">Reference proteome</keyword>
<feature type="compositionally biased region" description="Polar residues" evidence="2">
    <location>
        <begin position="45"/>
        <end position="55"/>
    </location>
</feature>
<organism evidence="4 5">
    <name type="scientific">Mobilitalea sibirica</name>
    <dbReference type="NCBI Taxonomy" id="1462919"/>
    <lineage>
        <taxon>Bacteria</taxon>
        <taxon>Bacillati</taxon>
        <taxon>Bacillota</taxon>
        <taxon>Clostridia</taxon>
        <taxon>Lachnospirales</taxon>
        <taxon>Lachnospiraceae</taxon>
        <taxon>Mobilitalea</taxon>
    </lineage>
</organism>
<comment type="similarity">
    <text evidence="1">Belongs to the CapA family.</text>
</comment>
<dbReference type="CDD" id="cd07381">
    <property type="entry name" value="MPP_CapA"/>
    <property type="match status" value="1"/>
</dbReference>
<feature type="compositionally biased region" description="Basic and acidic residues" evidence="2">
    <location>
        <begin position="108"/>
        <end position="134"/>
    </location>
</feature>